<reference evidence="1 2" key="1">
    <citation type="submission" date="2020-03" db="EMBL/GenBank/DDBJ databases">
        <title>Draft Genome Sequence of 2-Methylisoborneol Producing Pseudanabaena yagii Strain GIHE-NHR1 Isolated from North Han River in South Korea.</title>
        <authorList>
            <person name="Jeong J."/>
        </authorList>
    </citation>
    <scope>NUCLEOTIDE SEQUENCE [LARGE SCALE GENOMIC DNA]</scope>
    <source>
        <strain evidence="1 2">GIHE-NHR1</strain>
    </source>
</reference>
<dbReference type="InterPro" id="IPR036583">
    <property type="entry name" value="23S_rRNA_IVS_sf"/>
</dbReference>
<dbReference type="SUPFAM" id="SSF158446">
    <property type="entry name" value="IVS-encoded protein-like"/>
    <property type="match status" value="1"/>
</dbReference>
<dbReference type="InterPro" id="IPR012657">
    <property type="entry name" value="23S_rRNA-intervening_sequence"/>
</dbReference>
<dbReference type="Proteomes" id="UP000738376">
    <property type="component" value="Unassembled WGS sequence"/>
</dbReference>
<dbReference type="Gene3D" id="1.20.1440.60">
    <property type="entry name" value="23S rRNA-intervening sequence"/>
    <property type="match status" value="1"/>
</dbReference>
<keyword evidence="2" id="KW-1185">Reference proteome</keyword>
<organism evidence="1 2">
    <name type="scientific">Pseudanabaena yagii GIHE-NHR1</name>
    <dbReference type="NCBI Taxonomy" id="2722753"/>
    <lineage>
        <taxon>Bacteria</taxon>
        <taxon>Bacillati</taxon>
        <taxon>Cyanobacteriota</taxon>
        <taxon>Cyanophyceae</taxon>
        <taxon>Pseudanabaenales</taxon>
        <taxon>Pseudanabaenaceae</taxon>
        <taxon>Pseudanabaena</taxon>
        <taxon>Pseudanabaena yagii</taxon>
    </lineage>
</organism>
<name>A0ABX1LPT9_9CYAN</name>
<evidence type="ECO:0000313" key="2">
    <source>
        <dbReference type="Proteomes" id="UP000738376"/>
    </source>
</evidence>
<gene>
    <name evidence="1" type="ORF">HC246_01905</name>
</gene>
<dbReference type="NCBIfam" id="TIGR02436">
    <property type="entry name" value="four helix bundle protein"/>
    <property type="match status" value="1"/>
</dbReference>
<dbReference type="PANTHER" id="PTHR38471">
    <property type="entry name" value="FOUR HELIX BUNDLE PROTEIN"/>
    <property type="match status" value="1"/>
</dbReference>
<evidence type="ECO:0000313" key="1">
    <source>
        <dbReference type="EMBL" id="NMF56804.1"/>
    </source>
</evidence>
<comment type="caution">
    <text evidence="1">The sequence shown here is derived from an EMBL/GenBank/DDBJ whole genome shotgun (WGS) entry which is preliminary data.</text>
</comment>
<sequence>MQSIPDRTFQFAVRIVKLCQHLEESGGVARTIGKQLLRSGTSIGANVQEGQAGQSKADFINKNYIALKEARETLYWLKLLAATEILPENRLTPIAQEAQDITRILGATIVKAKGKNEKEKTD</sequence>
<accession>A0ABX1LPT9</accession>
<dbReference type="RefSeq" id="WP_169361912.1">
    <property type="nucleotide sequence ID" value="NZ_JAAVJL010000001.1"/>
</dbReference>
<dbReference type="PIRSF" id="PIRSF035652">
    <property type="entry name" value="CHP02436"/>
    <property type="match status" value="1"/>
</dbReference>
<dbReference type="Pfam" id="PF05635">
    <property type="entry name" value="23S_rRNA_IVP"/>
    <property type="match status" value="1"/>
</dbReference>
<dbReference type="EMBL" id="JAAVJL010000001">
    <property type="protein sequence ID" value="NMF56804.1"/>
    <property type="molecule type" value="Genomic_DNA"/>
</dbReference>
<protein>
    <submittedName>
        <fullName evidence="1">Four helix bundle protein</fullName>
    </submittedName>
</protein>
<proteinExistence type="predicted"/>
<dbReference type="PANTHER" id="PTHR38471:SF2">
    <property type="entry name" value="FOUR HELIX BUNDLE PROTEIN"/>
    <property type="match status" value="1"/>
</dbReference>